<reference evidence="2 3" key="1">
    <citation type="journal article" date="2017" name="BMC Genomics">
        <title>Whole-genome assembly of Babesia ovata and comparative genomics between closely related pathogens.</title>
        <authorList>
            <person name="Yamagishi J."/>
            <person name="Asada M."/>
            <person name="Hakimi H."/>
            <person name="Tanaka T.Q."/>
            <person name="Sugimoto C."/>
            <person name="Kawazu S."/>
        </authorList>
    </citation>
    <scope>NUCLEOTIDE SEQUENCE [LARGE SCALE GENOMIC DNA]</scope>
    <source>
        <strain evidence="2 3">Miyake</strain>
    </source>
</reference>
<keyword evidence="3" id="KW-1185">Reference proteome</keyword>
<comment type="caution">
    <text evidence="2">The sequence shown here is derived from an EMBL/GenBank/DDBJ whole genome shotgun (WGS) entry which is preliminary data.</text>
</comment>
<dbReference type="VEuPathDB" id="PiroplasmaDB:BOVATA_039430"/>
<feature type="region of interest" description="Disordered" evidence="1">
    <location>
        <begin position="275"/>
        <end position="309"/>
    </location>
</feature>
<sequence length="388" mass="42983">MRDNVTDGRILGTNVPEGTPSARSCALVYAGDEALAVVHAMSLLGAVLNCLEELRDKRGLLICKRTSWDAAVALLGRSLSDNFDSCITPCSALHELYESNCTTQSSLEKLFGHAFRVGSSVLNAAKQSEGWDMLNDVIDGQLCSQLSNASMHTSLTQQNAAMTQAVGDTQKQTYTSFSGGNTIYRSMQRILAMERSRENTLDRLLVRFVDQIPLESTSGKRSSAFNPFVEPGLEMKWNYIQAANEMCDHPPDIGVTVVAGLSHMNLIRHNAAANAEEANNSDDGEHRISSNSSDVKSNPTMHPFDGSDRFSWDDEGKRQSVRLRSLKSYTFCIALTLNALNVNLTRLATPNGWLPKLFMIEPLPSKNEDQQQFVGFLRSRFQFLYRLE</sequence>
<dbReference type="GeneID" id="39876220"/>
<protein>
    <submittedName>
        <fullName evidence="2">5-methylthioadenosine phosphorylase, putative</fullName>
    </submittedName>
</protein>
<proteinExistence type="predicted"/>
<dbReference type="AlphaFoldDB" id="A0A2H6KHI4"/>
<accession>A0A2H6KHI4</accession>
<name>A0A2H6KHI4_9APIC</name>
<organism evidence="2 3">
    <name type="scientific">Babesia ovata</name>
    <dbReference type="NCBI Taxonomy" id="189622"/>
    <lineage>
        <taxon>Eukaryota</taxon>
        <taxon>Sar</taxon>
        <taxon>Alveolata</taxon>
        <taxon>Apicomplexa</taxon>
        <taxon>Aconoidasida</taxon>
        <taxon>Piroplasmida</taxon>
        <taxon>Babesiidae</taxon>
        <taxon>Babesia</taxon>
    </lineage>
</organism>
<evidence type="ECO:0000313" key="2">
    <source>
        <dbReference type="EMBL" id="GBE62450.1"/>
    </source>
</evidence>
<dbReference type="EMBL" id="BDSA01000005">
    <property type="protein sequence ID" value="GBE62450.1"/>
    <property type="molecule type" value="Genomic_DNA"/>
</dbReference>
<feature type="compositionally biased region" description="Polar residues" evidence="1">
    <location>
        <begin position="289"/>
        <end position="300"/>
    </location>
</feature>
<gene>
    <name evidence="2" type="ORF">BOVATA_039430</name>
</gene>
<dbReference type="Proteomes" id="UP000236319">
    <property type="component" value="Unassembled WGS sequence"/>
</dbReference>
<evidence type="ECO:0000256" key="1">
    <source>
        <dbReference type="SAM" id="MobiDB-lite"/>
    </source>
</evidence>
<evidence type="ECO:0000313" key="3">
    <source>
        <dbReference type="Proteomes" id="UP000236319"/>
    </source>
</evidence>
<dbReference type="RefSeq" id="XP_028868693.1">
    <property type="nucleotide sequence ID" value="XM_029012860.1"/>
</dbReference>
<dbReference type="OrthoDB" id="365135at2759"/>